<reference evidence="2 3" key="2">
    <citation type="journal article" date="2013" name="Environ. Sci. Technol.">
        <title>The 4-tert-butylphenol-utilizing bacterium Sphingobium fuliginis OMI can degrade bisphenols via phenolic ring hydroxylation and meta-cleavage pathway.</title>
        <authorList>
            <person name="Ogata Y."/>
            <person name="Goda S."/>
            <person name="Toyama T."/>
            <person name="Sei K."/>
            <person name="Ike M."/>
        </authorList>
    </citation>
    <scope>NUCLEOTIDE SEQUENCE [LARGE SCALE GENOMIC DNA]</scope>
    <source>
        <strain evidence="2 3">OMI</strain>
    </source>
</reference>
<dbReference type="PROSITE" id="PS51819">
    <property type="entry name" value="VOC"/>
    <property type="match status" value="1"/>
</dbReference>
<sequence>MLHQAKQRIDHLAIIVRPENLDAYVEKFSKLLGVTFADSIHAEDAGVRAALSWDSGLEIVAPLRPEGRYYERLQRFGEGCTVLVFGVENIDDAAARANGMGIETREWRFDPSFPWLKRFRSFREVKVEAFPPEFAMELTFSEIVPRAEDDPKDMECELVAPLA</sequence>
<dbReference type="AlphaFoldDB" id="A0A292ZGJ2"/>
<reference evidence="2 3" key="1">
    <citation type="journal article" date="2013" name="Biodegradation">
        <title>Occurrence of 4-tert-butylphenol (4-t-BP) biodegradation in an aquatic sample caused by the presence of Spirodela polyrrhiza and isolation of a 4-t-BP-utilizing bacterium.</title>
        <authorList>
            <person name="Ogata Y."/>
            <person name="Toyama T."/>
            <person name="Yu N."/>
            <person name="Wang X."/>
            <person name="Sei K."/>
            <person name="Ike M."/>
        </authorList>
    </citation>
    <scope>NUCLEOTIDE SEQUENCE [LARGE SCALE GENOMIC DNA]</scope>
    <source>
        <strain evidence="2 3">OMI</strain>
    </source>
</reference>
<evidence type="ECO:0000313" key="2">
    <source>
        <dbReference type="EMBL" id="GAY22198.1"/>
    </source>
</evidence>
<dbReference type="EMBL" id="BEWI01000032">
    <property type="protein sequence ID" value="GAY22198.1"/>
    <property type="molecule type" value="Genomic_DNA"/>
</dbReference>
<evidence type="ECO:0000259" key="1">
    <source>
        <dbReference type="PROSITE" id="PS51819"/>
    </source>
</evidence>
<dbReference type="Proteomes" id="UP000221538">
    <property type="component" value="Unassembled WGS sequence"/>
</dbReference>
<feature type="domain" description="VOC" evidence="1">
    <location>
        <begin position="8"/>
        <end position="141"/>
    </location>
</feature>
<dbReference type="RefSeq" id="WP_099186089.1">
    <property type="nucleotide sequence ID" value="NZ_BEWI01000032.1"/>
</dbReference>
<dbReference type="SUPFAM" id="SSF54593">
    <property type="entry name" value="Glyoxalase/Bleomycin resistance protein/Dihydroxybiphenyl dioxygenase"/>
    <property type="match status" value="1"/>
</dbReference>
<gene>
    <name evidence="2" type="ORF">SFOMI_2753</name>
</gene>
<organism evidence="2 3">
    <name type="scientific">Sphingobium fuliginis (strain ATCC 27551)</name>
    <dbReference type="NCBI Taxonomy" id="336203"/>
    <lineage>
        <taxon>Bacteria</taxon>
        <taxon>Pseudomonadati</taxon>
        <taxon>Pseudomonadota</taxon>
        <taxon>Alphaproteobacteria</taxon>
        <taxon>Sphingomonadales</taxon>
        <taxon>Sphingomonadaceae</taxon>
        <taxon>Sphingobium</taxon>
    </lineage>
</organism>
<name>A0A292ZGJ2_SPHSA</name>
<dbReference type="InterPro" id="IPR037523">
    <property type="entry name" value="VOC_core"/>
</dbReference>
<comment type="caution">
    <text evidence="2">The sequence shown here is derived from an EMBL/GenBank/DDBJ whole genome shotgun (WGS) entry which is preliminary data.</text>
</comment>
<accession>A0A292ZGJ2</accession>
<proteinExistence type="predicted"/>
<dbReference type="Gene3D" id="3.10.180.10">
    <property type="entry name" value="2,3-Dihydroxybiphenyl 1,2-Dioxygenase, domain 1"/>
    <property type="match status" value="1"/>
</dbReference>
<evidence type="ECO:0000313" key="3">
    <source>
        <dbReference type="Proteomes" id="UP000221538"/>
    </source>
</evidence>
<dbReference type="InterPro" id="IPR029068">
    <property type="entry name" value="Glyas_Bleomycin-R_OHBP_Dase"/>
</dbReference>
<protein>
    <recommendedName>
        <fullName evidence="1">VOC domain-containing protein</fullName>
    </recommendedName>
</protein>
<dbReference type="Pfam" id="PF13669">
    <property type="entry name" value="Glyoxalase_4"/>
    <property type="match status" value="1"/>
</dbReference>